<reference evidence="4" key="1">
    <citation type="submission" date="2021-01" db="EMBL/GenBank/DDBJ databases">
        <authorList>
            <person name="Corre E."/>
            <person name="Pelletier E."/>
            <person name="Niang G."/>
            <person name="Scheremetjew M."/>
            <person name="Finn R."/>
            <person name="Kale V."/>
            <person name="Holt S."/>
            <person name="Cochrane G."/>
            <person name="Meng A."/>
            <person name="Brown T."/>
            <person name="Cohen L."/>
        </authorList>
    </citation>
    <scope>NUCLEOTIDE SEQUENCE</scope>
    <source>
        <strain evidence="4">Isolate 1302-5</strain>
    </source>
</reference>
<keyword evidence="2" id="KW-0472">Membrane</keyword>
<dbReference type="EMBL" id="HBKQ01031341">
    <property type="protein sequence ID" value="CAE2250970.1"/>
    <property type="molecule type" value="Transcribed_RNA"/>
</dbReference>
<name>A0A7S4J4L1_9STRA</name>
<dbReference type="AlphaFoldDB" id="A0A7S4J4L1"/>
<dbReference type="PANTHER" id="PTHR48010">
    <property type="entry name" value="OS05G0588300 PROTEIN"/>
    <property type="match status" value="1"/>
</dbReference>
<feature type="compositionally biased region" description="Low complexity" evidence="1">
    <location>
        <begin position="431"/>
        <end position="450"/>
    </location>
</feature>
<feature type="chain" id="PRO_5031336711" description="Leucine-rich repeat-containing N-terminal plant-type domain-containing protein" evidence="3">
    <location>
        <begin position="28"/>
        <end position="542"/>
    </location>
</feature>
<dbReference type="SUPFAM" id="SSF52058">
    <property type="entry name" value="L domain-like"/>
    <property type="match status" value="1"/>
</dbReference>
<accession>A0A7S4J4L1</accession>
<gene>
    <name evidence="4" type="ORF">OAUR00152_LOCUS21320</name>
</gene>
<feature type="transmembrane region" description="Helical" evidence="2">
    <location>
        <begin position="458"/>
        <end position="477"/>
    </location>
</feature>
<dbReference type="InterPro" id="IPR032675">
    <property type="entry name" value="LRR_dom_sf"/>
</dbReference>
<evidence type="ECO:0000256" key="2">
    <source>
        <dbReference type="SAM" id="Phobius"/>
    </source>
</evidence>
<evidence type="ECO:0000256" key="3">
    <source>
        <dbReference type="SAM" id="SignalP"/>
    </source>
</evidence>
<dbReference type="InterPro" id="IPR050994">
    <property type="entry name" value="At_inactive_RLKs"/>
</dbReference>
<keyword evidence="3" id="KW-0732">Signal</keyword>
<keyword evidence="2" id="KW-1133">Transmembrane helix</keyword>
<dbReference type="SMART" id="SM00368">
    <property type="entry name" value="LRR_RI"/>
    <property type="match status" value="3"/>
</dbReference>
<dbReference type="PANTHER" id="PTHR48010:SF58">
    <property type="entry name" value="RECEPTOR PROTEIN KINASE-LIKE PROTEIN ZAR1"/>
    <property type="match status" value="1"/>
</dbReference>
<dbReference type="Gene3D" id="3.80.10.10">
    <property type="entry name" value="Ribonuclease Inhibitor"/>
    <property type="match status" value="1"/>
</dbReference>
<protein>
    <recommendedName>
        <fullName evidence="5">Leucine-rich repeat-containing N-terminal plant-type domain-containing protein</fullName>
    </recommendedName>
</protein>
<proteinExistence type="predicted"/>
<evidence type="ECO:0000256" key="1">
    <source>
        <dbReference type="SAM" id="MobiDB-lite"/>
    </source>
</evidence>
<feature type="signal peptide" evidence="3">
    <location>
        <begin position="1"/>
        <end position="27"/>
    </location>
</feature>
<evidence type="ECO:0000313" key="4">
    <source>
        <dbReference type="EMBL" id="CAE2250970.1"/>
    </source>
</evidence>
<sequence length="542" mass="57830">MILLSSSRFNSALLVAAAGGSAPSADAALTQRETLLRFYHLANGDHWRTADGWYESAEAAAVSEFGVPNLVGPDVCTWHGVECDENDDVVGLRLDDNNLSGRVSRHLWTLPRLRAVNLRGNLIKDAGLQGLSDDDESSTAKSPVEVLDLSGNRLETVEGIGSAPGTLRELRIGSNAFEGRFPDEIFKLAGLKILAASYNAGFVGTLSAEIGNMSNLRELSISFSDMHGDIPSEIGNLSRLEFLSLDDNRFKGPLPRELENLSELKYLSITNTESYNGAITGPLPSFKTNRNLRELYLNDNRLTGAVPSDLLADSLLTDAPIAVSVANNRITGKLPAELARFEKLHFEAGGNRINGMPNVLCTKKKWQHGNVHDFGCDAILCPRGTFASSGRRETENEKCEVCPNGVDDAPHFGSVKCLGAPWVDSDGGGATVSSSAAASSSDASSQSSSSGMSGGAKFATVFFSVAAFVALIASFAWRDINRRRDARVAFEEAELDRHERNGVVMYAADAGHNADLGEAGMLDVPLGGPNGPSSPGVDRCIL</sequence>
<feature type="region of interest" description="Disordered" evidence="1">
    <location>
        <begin position="429"/>
        <end position="450"/>
    </location>
</feature>
<organism evidence="4">
    <name type="scientific">Odontella aurita</name>
    <dbReference type="NCBI Taxonomy" id="265563"/>
    <lineage>
        <taxon>Eukaryota</taxon>
        <taxon>Sar</taxon>
        <taxon>Stramenopiles</taxon>
        <taxon>Ochrophyta</taxon>
        <taxon>Bacillariophyta</taxon>
        <taxon>Mediophyceae</taxon>
        <taxon>Biddulphiophycidae</taxon>
        <taxon>Eupodiscales</taxon>
        <taxon>Odontellaceae</taxon>
        <taxon>Odontella</taxon>
    </lineage>
</organism>
<keyword evidence="2" id="KW-0812">Transmembrane</keyword>
<evidence type="ECO:0008006" key="5">
    <source>
        <dbReference type="Google" id="ProtNLM"/>
    </source>
</evidence>
<dbReference type="Pfam" id="PF00560">
    <property type="entry name" value="LRR_1"/>
    <property type="match status" value="2"/>
</dbReference>
<dbReference type="InterPro" id="IPR001611">
    <property type="entry name" value="Leu-rich_rpt"/>
</dbReference>